<evidence type="ECO:0000313" key="2">
    <source>
        <dbReference type="Proteomes" id="UP000016035"/>
    </source>
</evidence>
<accession>A0A0E2LG74</accession>
<protein>
    <submittedName>
        <fullName evidence="1">Uncharacterized protein</fullName>
    </submittedName>
</protein>
<proteinExistence type="predicted"/>
<gene>
    <name evidence="1" type="ORF">G925_03131</name>
</gene>
<comment type="caution">
    <text evidence="1">The sequence shown here is derived from an EMBL/GenBank/DDBJ whole genome shotgun (WGS) entry which is preliminary data.</text>
</comment>
<dbReference type="AlphaFoldDB" id="A0A0E2LG74"/>
<name>A0A0E2LG74_ECOU3</name>
<sequence length="57" mass="6465">MSNTSSNFEIAGVLLGKEVRKRKTPQKKNRNYSTDYGAWHDCVPRGTFAWHSAQPVV</sequence>
<reference evidence="2" key="1">
    <citation type="submission" date="2013-07" db="EMBL/GenBank/DDBJ databases">
        <title>The genome sequence of Escherichia coli UMEA 3162-1.</title>
        <authorList>
            <consortium name="The Broad Institute Genome Sequencing Platform"/>
            <consortium name="The Broad Institute Genome Sequencing Center for Infectious Disease"/>
            <person name="Feldgarden M."/>
            <person name="Frimodt-Moller N."/>
            <person name="Leihof R.F."/>
            <person name="Rasmussen L."/>
            <person name="Young S.K."/>
            <person name="Zeng Q."/>
            <person name="Gargeya S."/>
            <person name="Abouelleil A."/>
            <person name="Alvarado L."/>
            <person name="Berlin A.M."/>
            <person name="Chapman S.B."/>
            <person name="Gainer-Dewar J."/>
            <person name="Goldberg J."/>
            <person name="Gnerre S."/>
            <person name="Griggs A."/>
            <person name="Gujja S."/>
            <person name="Hansen M."/>
            <person name="Howarth C."/>
            <person name="Imamovic A."/>
            <person name="Larimer J."/>
            <person name="McCowan C."/>
            <person name="Murphy C."/>
            <person name="Pearson M."/>
            <person name="Poon T."/>
            <person name="Priest M."/>
            <person name="Roberts A."/>
            <person name="Saif S."/>
            <person name="Shea T."/>
            <person name="Sykes S."/>
            <person name="Wortman J."/>
            <person name="Nusbaum C."/>
            <person name="Birren B."/>
        </authorList>
    </citation>
    <scope>NUCLEOTIDE SEQUENCE [LARGE SCALE GENOMIC DNA]</scope>
    <source>
        <strain evidence="2">UMEA 3162-1</strain>
    </source>
</reference>
<dbReference type="EMBL" id="AWBU01000022">
    <property type="protein sequence ID" value="EQX25822.1"/>
    <property type="molecule type" value="Genomic_DNA"/>
</dbReference>
<dbReference type="Proteomes" id="UP000016035">
    <property type="component" value="Unassembled WGS sequence"/>
</dbReference>
<dbReference type="HOGENOM" id="CLU_192116_0_0_6"/>
<organism evidence="1 2">
    <name type="scientific">Escherichia coli (strain UMEA 3162-1)</name>
    <dbReference type="NCBI Taxonomy" id="1281200"/>
    <lineage>
        <taxon>Bacteria</taxon>
        <taxon>Pseudomonadati</taxon>
        <taxon>Pseudomonadota</taxon>
        <taxon>Gammaproteobacteria</taxon>
        <taxon>Enterobacterales</taxon>
        <taxon>Enterobacteriaceae</taxon>
        <taxon>Escherichia</taxon>
    </lineage>
</organism>
<evidence type="ECO:0000313" key="1">
    <source>
        <dbReference type="EMBL" id="EQX25822.1"/>
    </source>
</evidence>